<dbReference type="SUPFAM" id="SSF47095">
    <property type="entry name" value="HMG-box"/>
    <property type="match status" value="1"/>
</dbReference>
<evidence type="ECO:0000256" key="1">
    <source>
        <dbReference type="SAM" id="MobiDB-lite"/>
    </source>
</evidence>
<organism evidence="2">
    <name type="scientific">viral metagenome</name>
    <dbReference type="NCBI Taxonomy" id="1070528"/>
    <lineage>
        <taxon>unclassified sequences</taxon>
        <taxon>metagenomes</taxon>
        <taxon>organismal metagenomes</taxon>
    </lineage>
</organism>
<feature type="region of interest" description="Disordered" evidence="1">
    <location>
        <begin position="39"/>
        <end position="68"/>
    </location>
</feature>
<protein>
    <recommendedName>
        <fullName evidence="3">HMG box domain-containing protein</fullName>
    </recommendedName>
</protein>
<proteinExistence type="predicted"/>
<evidence type="ECO:0008006" key="3">
    <source>
        <dbReference type="Google" id="ProtNLM"/>
    </source>
</evidence>
<dbReference type="AlphaFoldDB" id="A0A6C0JIV0"/>
<dbReference type="EMBL" id="MN740417">
    <property type="protein sequence ID" value="QHU05489.1"/>
    <property type="molecule type" value="Genomic_DNA"/>
</dbReference>
<name>A0A6C0JIV0_9ZZZZ</name>
<feature type="compositionally biased region" description="Basic residues" evidence="1">
    <location>
        <begin position="57"/>
        <end position="68"/>
    </location>
</feature>
<sequence length="68" mass="7808">MAKTRKRPLTAWNLFVQKVKKENPSKSFKEVLLMASSLKKKGQMNMTNGNKESGKMVKAKRVTGKKRR</sequence>
<accession>A0A6C0JIV0</accession>
<dbReference type="InterPro" id="IPR036910">
    <property type="entry name" value="HMG_box_dom_sf"/>
</dbReference>
<reference evidence="2" key="1">
    <citation type="journal article" date="2020" name="Nature">
        <title>Giant virus diversity and host interactions through global metagenomics.</title>
        <authorList>
            <person name="Schulz F."/>
            <person name="Roux S."/>
            <person name="Paez-Espino D."/>
            <person name="Jungbluth S."/>
            <person name="Walsh D.A."/>
            <person name="Denef V.J."/>
            <person name="McMahon K.D."/>
            <person name="Konstantinidis K.T."/>
            <person name="Eloe-Fadrosh E.A."/>
            <person name="Kyrpides N.C."/>
            <person name="Woyke T."/>
        </authorList>
    </citation>
    <scope>NUCLEOTIDE SEQUENCE</scope>
    <source>
        <strain evidence="2">GVMAG-M-3300027736-24</strain>
    </source>
</reference>
<evidence type="ECO:0000313" key="2">
    <source>
        <dbReference type="EMBL" id="QHU05489.1"/>
    </source>
</evidence>